<dbReference type="InterPro" id="IPR046476">
    <property type="entry name" value="DUF6797"/>
</dbReference>
<dbReference type="Proteomes" id="UP000251993">
    <property type="component" value="Chromosome"/>
</dbReference>
<proteinExistence type="predicted"/>
<dbReference type="Gene3D" id="2.120.10.30">
    <property type="entry name" value="TolB, C-terminal domain"/>
    <property type="match status" value="1"/>
</dbReference>
<dbReference type="PROSITE" id="PS51007">
    <property type="entry name" value="CYTC"/>
    <property type="match status" value="1"/>
</dbReference>
<evidence type="ECO:0000313" key="7">
    <source>
        <dbReference type="Proteomes" id="UP000251993"/>
    </source>
</evidence>
<dbReference type="InterPro" id="IPR036909">
    <property type="entry name" value="Cyt_c-like_dom_sf"/>
</dbReference>
<reference evidence="6 7" key="1">
    <citation type="submission" date="2018-07" db="EMBL/GenBank/DDBJ databases">
        <title>Genome sequencing of Runella.</title>
        <authorList>
            <person name="Baek M.-G."/>
            <person name="Yi H."/>
        </authorList>
    </citation>
    <scope>NUCLEOTIDE SEQUENCE [LARGE SCALE GENOMIC DNA]</scope>
    <source>
        <strain evidence="6 7">HYN0085</strain>
    </source>
</reference>
<feature type="domain" description="Cytochrome c" evidence="5">
    <location>
        <begin position="53"/>
        <end position="132"/>
    </location>
</feature>
<evidence type="ECO:0000256" key="3">
    <source>
        <dbReference type="ARBA" id="ARBA00023004"/>
    </source>
</evidence>
<protein>
    <recommendedName>
        <fullName evidence="5">Cytochrome c domain-containing protein</fullName>
    </recommendedName>
</protein>
<dbReference type="KEGG" id="run:DR864_02380"/>
<name>A0A344TDD3_9BACT</name>
<dbReference type="Pfam" id="PF13442">
    <property type="entry name" value="Cytochrome_CBB3"/>
    <property type="match status" value="1"/>
</dbReference>
<dbReference type="InterPro" id="IPR011042">
    <property type="entry name" value="6-blade_b-propeller_TolB-like"/>
</dbReference>
<dbReference type="AlphaFoldDB" id="A0A344TDD3"/>
<evidence type="ECO:0000256" key="2">
    <source>
        <dbReference type="ARBA" id="ARBA00022723"/>
    </source>
</evidence>
<dbReference type="Gene3D" id="1.10.760.10">
    <property type="entry name" value="Cytochrome c-like domain"/>
    <property type="match status" value="1"/>
</dbReference>
<evidence type="ECO:0000313" key="6">
    <source>
        <dbReference type="EMBL" id="AXE16654.1"/>
    </source>
</evidence>
<keyword evidence="1 4" id="KW-0349">Heme</keyword>
<evidence type="ECO:0000256" key="4">
    <source>
        <dbReference type="PROSITE-ProRule" id="PRU00433"/>
    </source>
</evidence>
<dbReference type="InterPro" id="IPR009056">
    <property type="entry name" value="Cyt_c-like_dom"/>
</dbReference>
<dbReference type="EMBL" id="CP030850">
    <property type="protein sequence ID" value="AXE16654.1"/>
    <property type="molecule type" value="Genomic_DNA"/>
</dbReference>
<dbReference type="PANTHER" id="PTHR33546">
    <property type="entry name" value="LARGE, MULTIFUNCTIONAL SECRETED PROTEIN-RELATED"/>
    <property type="match status" value="1"/>
</dbReference>
<dbReference type="GO" id="GO:0046872">
    <property type="term" value="F:metal ion binding"/>
    <property type="evidence" value="ECO:0007669"/>
    <property type="project" value="UniProtKB-KW"/>
</dbReference>
<keyword evidence="7" id="KW-1185">Reference proteome</keyword>
<keyword evidence="3 4" id="KW-0408">Iron</keyword>
<dbReference type="SUPFAM" id="SSF46626">
    <property type="entry name" value="Cytochrome c"/>
    <property type="match status" value="1"/>
</dbReference>
<evidence type="ECO:0000256" key="1">
    <source>
        <dbReference type="ARBA" id="ARBA00022617"/>
    </source>
</evidence>
<dbReference type="OrthoDB" id="9814063at2"/>
<accession>A0A344TDD3</accession>
<dbReference type="GO" id="GO:0020037">
    <property type="term" value="F:heme binding"/>
    <property type="evidence" value="ECO:0007669"/>
    <property type="project" value="InterPro"/>
</dbReference>
<sequence>MNMRHFYLLLVILLMLVNCKTSTNIAYNLASKDLPITEKGLDHAGFIRDFDDKALVRGERIYNATCINCHGNEENEGSIPMSLKFWSEPFKAGGDAYSMYQTVTKGYGSMPPQVALSPQEKYDVIHYIQQEFVSKNKATTLPKVTSEYLSALPKGKSRGPALKPYQPWADMDYGNFLINTYELADEKTGIPRFHSPGPSPFKDEDYSKNNFAYKGIAVRLDKGAGGVSKGKAWMIFDHDLMRVAGAYTGEGFIDWNAILLNDKHETYPRTIGKLHFETPVSPGWANPTTGKFEDPRFVARDGRAFGPLPKSWANYKGLYHYEDQIIISYTVGESAVLEKFGFVGPSVFTRTLNISPSNSILKMRVANASAKVSLLGKGATLVEENGQIFMNVNAKEAVKVTLAIGEKGSNFSEKDLPEPESLTKYTLGTGRAHYPEVLKTFTTRGKEDGPFAVDQLTPPFENPWACRMKLSGIDFFKDANTAVICATDGDVWLIKGVLNPDGALTWQRIGSGLFQPLGIKVVDEKIYVTCRDQLVLLRDLNGDMETDFYESFNHDHQVTDHFHEFAMGLQTDKEGNFYYAKSGRHAREALIPQHGTLLKVSADGSKTDIIATGFRAANGVCINPDGSFIVTDQQGYWNPMNRINWVKGIGKFYGNMWGYNPPKDSSRAAMEQPLVWVDMKYDRSPSEMVWVESNKWGALNGGLLSLSYGYGKIQYVLNETVNGQEQGAVIDLPGIKFLTGVMRGRFNPTDGQLYACGMSAWGTNQMMRGGGLYRVRYTGKTIPVPIKMKVLEKSIVLDFDTPIDQNSAADLSNFEVKTWQLVRSKKYGSERHNQKVLKVGKSQAMDKRLILSIENLEKVDVITIDYKIKNTKGEPLTGSIQGTIHQLGN</sequence>
<gene>
    <name evidence="6" type="ORF">DR864_02380</name>
</gene>
<keyword evidence="2 4" id="KW-0479">Metal-binding</keyword>
<dbReference type="SUPFAM" id="SSF63829">
    <property type="entry name" value="Calcium-dependent phosphotriesterase"/>
    <property type="match status" value="1"/>
</dbReference>
<dbReference type="GO" id="GO:0009055">
    <property type="term" value="F:electron transfer activity"/>
    <property type="evidence" value="ECO:0007669"/>
    <property type="project" value="InterPro"/>
</dbReference>
<evidence type="ECO:0000259" key="5">
    <source>
        <dbReference type="PROSITE" id="PS51007"/>
    </source>
</evidence>
<dbReference type="Pfam" id="PF20601">
    <property type="entry name" value="DUF6797"/>
    <property type="match status" value="1"/>
</dbReference>
<dbReference type="PANTHER" id="PTHR33546:SF1">
    <property type="entry name" value="LARGE, MULTIFUNCTIONAL SECRETED PROTEIN"/>
    <property type="match status" value="1"/>
</dbReference>
<organism evidence="6 7">
    <name type="scientific">Runella rosea</name>
    <dbReference type="NCBI Taxonomy" id="2259595"/>
    <lineage>
        <taxon>Bacteria</taxon>
        <taxon>Pseudomonadati</taxon>
        <taxon>Bacteroidota</taxon>
        <taxon>Cytophagia</taxon>
        <taxon>Cytophagales</taxon>
        <taxon>Spirosomataceae</taxon>
        <taxon>Runella</taxon>
    </lineage>
</organism>